<comment type="caution">
    <text evidence="2">The sequence shown here is derived from an EMBL/GenBank/DDBJ whole genome shotgun (WGS) entry which is preliminary data.</text>
</comment>
<evidence type="ECO:0000259" key="1">
    <source>
        <dbReference type="Pfam" id="PF19789"/>
    </source>
</evidence>
<dbReference type="BioCyc" id="FCF748224-HMP:GTSS-2632-MONOMER"/>
<feature type="domain" description="DUF6273" evidence="1">
    <location>
        <begin position="54"/>
        <end position="218"/>
    </location>
</feature>
<evidence type="ECO:0000313" key="2">
    <source>
        <dbReference type="EMBL" id="EFQ07310.1"/>
    </source>
</evidence>
<sequence length="429" mass="45423">MGLNENKEVTMANVKLGTKAVGSIVKIKVNGASKDFIVVQQGNPNTSTYDSSCNGTWLLMKDIYTTSTFGNNNSYKDSSIHTYLNGTFYNLIDSNIRAAIKQVKIPYQNGTGSGGSLATGSNGLSTKVFLLSGYEVGWTTSDNGYFPKDGVRLAYFGNSSSGNSKRIAYNGSSAAIWWLRSPLTGNSDGVWYVDTDGSYFNSWYLNSYGVRPAFILPSTLVVSDDGTVSVNTAPTVSTDGAALGRENAAFAWKYTVRDADGDTLTVTEKLDGKTTKTRTGVASGTALTFEQTASAAGFQKILNGNHTITVEVSDGKETVSTSATFTKAVHAASVTLAEPLAVEGDITVAVLQVTGSIPDDAKFKAEVTNNALDSSPVWQDATTEVKKGVNIVFENKTATNGAAFNFRVSVERGESGEGGYIEAVSGAFQ</sequence>
<proteinExistence type="predicted"/>
<dbReference type="Pfam" id="PF19789">
    <property type="entry name" value="DUF6273"/>
    <property type="match status" value="1"/>
</dbReference>
<organism evidence="2 3">
    <name type="scientific">Faecalibacterium cf. prausnitzii KLE1255</name>
    <dbReference type="NCBI Taxonomy" id="748224"/>
    <lineage>
        <taxon>Bacteria</taxon>
        <taxon>Bacillati</taxon>
        <taxon>Bacillota</taxon>
        <taxon>Clostridia</taxon>
        <taxon>Eubacteriales</taxon>
        <taxon>Oscillospiraceae</taxon>
        <taxon>Faecalibacterium</taxon>
    </lineage>
</organism>
<dbReference type="AlphaFoldDB" id="E2ZHP2"/>
<protein>
    <recommendedName>
        <fullName evidence="1">DUF6273 domain-containing protein</fullName>
    </recommendedName>
</protein>
<dbReference type="STRING" id="748224.HMPREF9436_01181"/>
<gene>
    <name evidence="2" type="ORF">HMPREF9436_01181</name>
</gene>
<dbReference type="InterPro" id="IPR046240">
    <property type="entry name" value="DUF6273"/>
</dbReference>
<reference evidence="2 3" key="1">
    <citation type="submission" date="2010-08" db="EMBL/GenBank/DDBJ databases">
        <authorList>
            <person name="Weinstock G."/>
            <person name="Sodergren E."/>
            <person name="Clifton S."/>
            <person name="Fulton L."/>
            <person name="Fulton B."/>
            <person name="Courtney L."/>
            <person name="Fronick C."/>
            <person name="Harrison M."/>
            <person name="Strong C."/>
            <person name="Farmer C."/>
            <person name="Delahaunty K."/>
            <person name="Markovic C."/>
            <person name="Hall O."/>
            <person name="Minx P."/>
            <person name="Tomlinson C."/>
            <person name="Mitreva M."/>
            <person name="Hou S."/>
            <person name="Chen J."/>
            <person name="Wollam A."/>
            <person name="Pepin K.H."/>
            <person name="Johnson M."/>
            <person name="Bhonagiri V."/>
            <person name="Zhang X."/>
            <person name="Suruliraj S."/>
            <person name="Warren W."/>
            <person name="Chinwalla A."/>
            <person name="Mardis E.R."/>
            <person name="Wilson R.K."/>
        </authorList>
    </citation>
    <scope>NUCLEOTIDE SEQUENCE [LARGE SCALE GENOMIC DNA]</scope>
    <source>
        <strain evidence="2 3">KLE1255</strain>
    </source>
</reference>
<evidence type="ECO:0000313" key="3">
    <source>
        <dbReference type="Proteomes" id="UP000006028"/>
    </source>
</evidence>
<dbReference type="EMBL" id="AECU01000098">
    <property type="protein sequence ID" value="EFQ07310.1"/>
    <property type="molecule type" value="Genomic_DNA"/>
</dbReference>
<name>E2ZHP2_9FIRM</name>
<dbReference type="Proteomes" id="UP000006028">
    <property type="component" value="Unassembled WGS sequence"/>
</dbReference>
<accession>E2ZHP2</accession>
<dbReference type="eggNOG" id="ENOG5030A0P">
    <property type="taxonomic scope" value="Bacteria"/>
</dbReference>
<dbReference type="HOGENOM" id="CLU_655128_0_0_9"/>